<evidence type="ECO:0000259" key="2">
    <source>
        <dbReference type="Pfam" id="PF21006"/>
    </source>
</evidence>
<feature type="domain" description="Nitrile hydratase beta subunit-like N-terminal" evidence="2">
    <location>
        <begin position="55"/>
        <end position="145"/>
    </location>
</feature>
<dbReference type="EMBL" id="WUMV01000003">
    <property type="protein sequence ID" value="MXN65278.1"/>
    <property type="molecule type" value="Genomic_DNA"/>
</dbReference>
<dbReference type="InterPro" id="IPR042262">
    <property type="entry name" value="CN_hydtase_beta_C"/>
</dbReference>
<name>A0A7X3S7Y3_9HYPH</name>
<dbReference type="Gene3D" id="1.10.472.20">
    <property type="entry name" value="Nitrile hydratase, beta subunit"/>
    <property type="match status" value="1"/>
</dbReference>
<evidence type="ECO:0000313" key="3">
    <source>
        <dbReference type="EMBL" id="MXN65278.1"/>
    </source>
</evidence>
<dbReference type="NCBIfam" id="TIGR03889">
    <property type="entry name" value="nitrile_acc"/>
    <property type="match status" value="1"/>
</dbReference>
<organism evidence="3 4">
    <name type="scientific">Stappia sediminis</name>
    <dbReference type="NCBI Taxonomy" id="2692190"/>
    <lineage>
        <taxon>Bacteria</taxon>
        <taxon>Pseudomonadati</taxon>
        <taxon>Pseudomonadota</taxon>
        <taxon>Alphaproteobacteria</taxon>
        <taxon>Hyphomicrobiales</taxon>
        <taxon>Stappiaceae</taxon>
        <taxon>Stappia</taxon>
    </lineage>
</organism>
<evidence type="ECO:0000313" key="4">
    <source>
        <dbReference type="Proteomes" id="UP000433101"/>
    </source>
</evidence>
<dbReference type="InterPro" id="IPR008990">
    <property type="entry name" value="Elect_transpt_acc-like_dom_sf"/>
</dbReference>
<dbReference type="Pfam" id="PF21006">
    <property type="entry name" value="NHase_beta_N"/>
    <property type="match status" value="1"/>
</dbReference>
<comment type="caution">
    <text evidence="3">The sequence shown here is derived from an EMBL/GenBank/DDBJ whole genome shotgun (WGS) entry which is preliminary data.</text>
</comment>
<dbReference type="Proteomes" id="UP000433101">
    <property type="component" value="Unassembled WGS sequence"/>
</dbReference>
<sequence length="168" mass="18544">MPQARAKRRNGFIPLPSREPISGARTATLLLQYAPTFGSHTLNHADVDLSALPDIPVRDDSPVFREPWEARAFAMAVKLNEAGVFEWGEWVRTLGAEIRAAQANGDPDLGQTYYLHWLAALEKIVTDKQVTARERLLARKDAWDRAAKATPHGEPIELGRDGTPVAPA</sequence>
<dbReference type="InterPro" id="IPR023808">
    <property type="entry name" value="Nitrile_Hydratase_acc_put"/>
</dbReference>
<feature type="region of interest" description="Disordered" evidence="1">
    <location>
        <begin position="147"/>
        <end position="168"/>
    </location>
</feature>
<gene>
    <name evidence="3" type="ORF">GR183_10235</name>
</gene>
<evidence type="ECO:0000256" key="1">
    <source>
        <dbReference type="SAM" id="MobiDB-lite"/>
    </source>
</evidence>
<accession>A0A7X3S7Y3</accession>
<dbReference type="InterPro" id="IPR049054">
    <property type="entry name" value="CN_hydtase_beta-like_N"/>
</dbReference>
<keyword evidence="4" id="KW-1185">Reference proteome</keyword>
<protein>
    <submittedName>
        <fullName evidence="3">Nitrile hydratase accessory protein</fullName>
    </submittedName>
</protein>
<dbReference type="AlphaFoldDB" id="A0A7X3S7Y3"/>
<dbReference type="SUPFAM" id="SSF50090">
    <property type="entry name" value="Electron transport accessory proteins"/>
    <property type="match status" value="1"/>
</dbReference>
<reference evidence="3 4" key="1">
    <citation type="submission" date="2019-12" db="EMBL/GenBank/DDBJ databases">
        <authorList>
            <person name="Li M."/>
        </authorList>
    </citation>
    <scope>NUCLEOTIDE SEQUENCE [LARGE SCALE GENOMIC DNA]</scope>
    <source>
        <strain evidence="3 4">GBMRC 2046</strain>
    </source>
</reference>
<proteinExistence type="predicted"/>